<dbReference type="Gene3D" id="3.90.550.10">
    <property type="entry name" value="Spore Coat Polysaccharide Biosynthesis Protein SpsA, Chain A"/>
    <property type="match status" value="1"/>
</dbReference>
<dbReference type="SUPFAM" id="SSF53448">
    <property type="entry name" value="Nucleotide-diphospho-sugar transferases"/>
    <property type="match status" value="1"/>
</dbReference>
<sequence>MGGPAVTGRIGIGVTTHNRPEVLARCLQYIEKYRPHGSYLAVVDDASDPYKPTPFRADGYSFHFDENVGVARAKNKCIELLMDAGCEHLFLFDDDCWPNDWSWFGRYTEAGEPHLMYLFKDLDPRRNGEKLDTPATTWSNGKVYAQHWPRGCMIYLHRSVVERVGGMRPEFGRWGHEHVEYSWRIHSAGLTTAPFMDVVHSGEVIYSMDEHIYDQHDVPFERTVPYAQRTAQVVQNQKTLQRFAYTDDFVEYRTRGNVVLSALLTTKNDPQRGKRMYSDYSVIRRWRESIRGAEPVVLVDQPIGFYNIDRPKGLTIESTQSDWFPYGQRWISYLQWLRKNPRDWVWITDCTDVEMLQEPWPHMRPDTLYVGYEPTVLGNMWMLNNHPGYADWIIENSGAPLFNAGVVGGDYQTVLRFVIRMVRELLENAAFHGEPKSDMAAFNKVCHAWRESNNFAYGPRWTTLFKGDEINTWSIWKHK</sequence>
<evidence type="ECO:0000313" key="2">
    <source>
        <dbReference type="Proteomes" id="UP000001849"/>
    </source>
</evidence>
<dbReference type="InterPro" id="IPR029044">
    <property type="entry name" value="Nucleotide-diphossugar_trans"/>
</dbReference>
<organism evidence="1 2">
    <name type="scientific">Mycobacterium phage Myrna</name>
    <dbReference type="NCBI Taxonomy" id="546805"/>
    <lineage>
        <taxon>Viruses</taxon>
        <taxon>Duplodnaviria</taxon>
        <taxon>Heunggongvirae</taxon>
        <taxon>Uroviricota</taxon>
        <taxon>Caudoviricetes</taxon>
        <taxon>Ceeclamvirinae</taxon>
        <taxon>Myrnavirus</taxon>
        <taxon>Myrnavirus myrna</taxon>
    </lineage>
</organism>
<evidence type="ECO:0008006" key="3">
    <source>
        <dbReference type="Google" id="ProtNLM"/>
    </source>
</evidence>
<dbReference type="EMBL" id="EU826466">
    <property type="protein sequence ID" value="ACH62201.1"/>
    <property type="molecule type" value="Genomic_DNA"/>
</dbReference>
<name>B5LJK4_9CAUD</name>
<proteinExistence type="predicted"/>
<evidence type="ECO:0000313" key="1">
    <source>
        <dbReference type="EMBL" id="ACH62201.1"/>
    </source>
</evidence>
<gene>
    <name evidence="1" type="primary">234</name>
    <name evidence="1" type="ORF">MYRNA_234</name>
</gene>
<accession>B5LJK4</accession>
<dbReference type="OrthoDB" id="1549at10239"/>
<protein>
    <recommendedName>
        <fullName evidence="3">Glycosyltransferase</fullName>
    </recommendedName>
</protein>
<keyword evidence="2" id="KW-1185">Reference proteome</keyword>
<reference evidence="1 2" key="1">
    <citation type="submission" date="2008-06" db="EMBL/GenBank/DDBJ databases">
        <authorList>
            <person name="Smith A.L."/>
            <person name="Paladin E.C."/>
            <person name="Jacobs-Sera D."/>
            <person name="Hendirx R.W."/>
            <person name="Hatfull G.F."/>
        </authorList>
    </citation>
    <scope>NUCLEOTIDE SEQUENCE [LARGE SCALE GENOMIC DNA]</scope>
</reference>
<dbReference type="Proteomes" id="UP000001849">
    <property type="component" value="Segment"/>
</dbReference>
<dbReference type="RefSeq" id="YP_002225111.1">
    <property type="nucleotide sequence ID" value="NC_011273.1"/>
</dbReference>
<dbReference type="GeneID" id="6920694"/>
<dbReference type="KEGG" id="vg:6920694"/>